<evidence type="ECO:0000256" key="5">
    <source>
        <dbReference type="RuleBase" id="RU003682"/>
    </source>
</evidence>
<dbReference type="KEGG" id="ghi:107891900"/>
<evidence type="ECO:0000256" key="2">
    <source>
        <dbReference type="ARBA" id="ARBA00022723"/>
    </source>
</evidence>
<dbReference type="GO" id="GO:0051213">
    <property type="term" value="F:dioxygenase activity"/>
    <property type="evidence" value="ECO:0007669"/>
    <property type="project" value="UniProtKB-ARBA"/>
</dbReference>
<accession>A0A1U8I247</accession>
<dbReference type="STRING" id="3635.A0A1U8I247"/>
<dbReference type="InterPro" id="IPR044861">
    <property type="entry name" value="IPNS-like_FE2OG_OXY"/>
</dbReference>
<evidence type="ECO:0000259" key="6">
    <source>
        <dbReference type="PROSITE" id="PS51471"/>
    </source>
</evidence>
<dbReference type="OMA" id="GLASHYY"/>
<dbReference type="InterPro" id="IPR026992">
    <property type="entry name" value="DIOX_N"/>
</dbReference>
<dbReference type="Proteomes" id="UP000818029">
    <property type="component" value="Chromosome D09"/>
</dbReference>
<sequence>MKEISLERAQESIVNRQQELKAFDETKSGVKGLVDSSLSKIPAIFIDEQYKLERNNVHNQKPGSPTNNDGIPIINLTGVDDDPNLRREIVKKVGEACEKWGFFQVINHGIPLATTDEMINGVSRFHEQDDKAKKEIYSRDYSKKVYYNINIDLYKAEATNWRDTLSCVMAPRHPLPQELPAVCRDIMIEYSSKMMQLGQTLLELMSEALGLNWSYLEDIGCGEGLFVKGHYYPPCPEPDLTFGTSSHTDNSFCTVVLQDEIGGLQILHQNQWLDINPVRGALVVNLGDMMQLITNDKFVSIEHRVLANKKDPRISVASFFRTQLPQENTSRLYGPIKELTSQENPPLYKETTMKDFVSNYYSKGIHCKSLQYLRL</sequence>
<reference evidence="7" key="1">
    <citation type="journal article" date="2020" name="Nat. Genet.">
        <title>Genomic diversifications of five Gossypium allopolyploid species and their impact on cotton improvement.</title>
        <authorList>
            <person name="Chen Z.J."/>
            <person name="Sreedasyam A."/>
            <person name="Ando A."/>
            <person name="Song Q."/>
            <person name="De Santiago L.M."/>
            <person name="Hulse-Kemp A.M."/>
            <person name="Ding M."/>
            <person name="Ye W."/>
            <person name="Kirkbride R.C."/>
            <person name="Jenkins J."/>
            <person name="Plott C."/>
            <person name="Lovell J."/>
            <person name="Lin Y.M."/>
            <person name="Vaughn R."/>
            <person name="Liu B."/>
            <person name="Simpson S."/>
            <person name="Scheffler B.E."/>
            <person name="Wen L."/>
            <person name="Saski C.A."/>
            <person name="Grover C.E."/>
            <person name="Hu G."/>
            <person name="Conover J.L."/>
            <person name="Carlson J.W."/>
            <person name="Shu S."/>
            <person name="Boston L.B."/>
            <person name="Williams M."/>
            <person name="Peterson D.G."/>
            <person name="McGee K."/>
            <person name="Jones D.C."/>
            <person name="Wendel J.F."/>
            <person name="Stelly D.M."/>
            <person name="Grimwood J."/>
            <person name="Schmutz J."/>
        </authorList>
    </citation>
    <scope>NUCLEOTIDE SEQUENCE [LARGE SCALE GENOMIC DNA]</scope>
    <source>
        <strain evidence="7">cv. TM-1</strain>
    </source>
</reference>
<keyword evidence="3 5" id="KW-0560">Oxidoreductase</keyword>
<dbReference type="PANTHER" id="PTHR10209">
    <property type="entry name" value="OXIDOREDUCTASE, 2OG-FE II OXYGENASE FAMILY PROTEIN"/>
    <property type="match status" value="1"/>
</dbReference>
<dbReference type="PANTHER" id="PTHR10209:SF884">
    <property type="entry name" value="1-AMINOCYCLOPROPANE-1-CARBOXYLATE OXIDASE HOMOLOG 1-LIKE"/>
    <property type="match status" value="1"/>
</dbReference>
<feature type="domain" description="Fe2OG dioxygenase" evidence="6">
    <location>
        <begin position="221"/>
        <end position="324"/>
    </location>
</feature>
<evidence type="ECO:0000256" key="1">
    <source>
        <dbReference type="ARBA" id="ARBA00008056"/>
    </source>
</evidence>
<organism evidence="7 8">
    <name type="scientific">Gossypium hirsutum</name>
    <name type="common">Upland cotton</name>
    <name type="synonym">Gossypium mexicanum</name>
    <dbReference type="NCBI Taxonomy" id="3635"/>
    <lineage>
        <taxon>Eukaryota</taxon>
        <taxon>Viridiplantae</taxon>
        <taxon>Streptophyta</taxon>
        <taxon>Embryophyta</taxon>
        <taxon>Tracheophyta</taxon>
        <taxon>Spermatophyta</taxon>
        <taxon>Magnoliopsida</taxon>
        <taxon>eudicotyledons</taxon>
        <taxon>Gunneridae</taxon>
        <taxon>Pentapetalae</taxon>
        <taxon>rosids</taxon>
        <taxon>malvids</taxon>
        <taxon>Malvales</taxon>
        <taxon>Malvaceae</taxon>
        <taxon>Malvoideae</taxon>
        <taxon>Gossypium</taxon>
    </lineage>
</organism>
<dbReference type="InterPro" id="IPR027443">
    <property type="entry name" value="IPNS-like_sf"/>
</dbReference>
<proteinExistence type="inferred from homology"/>
<protein>
    <submittedName>
        <fullName evidence="8">1-aminocyclopropane-1-carboxylate oxidase homolog 1</fullName>
    </submittedName>
</protein>
<dbReference type="InterPro" id="IPR005123">
    <property type="entry name" value="Oxoglu/Fe-dep_dioxygenase_dom"/>
</dbReference>
<dbReference type="PROSITE" id="PS51471">
    <property type="entry name" value="FE2OG_OXY"/>
    <property type="match status" value="1"/>
</dbReference>
<keyword evidence="2 5" id="KW-0479">Metal-binding</keyword>
<dbReference type="PaxDb" id="3635-A0A1U8I247"/>
<dbReference type="GeneID" id="107891900"/>
<evidence type="ECO:0000256" key="3">
    <source>
        <dbReference type="ARBA" id="ARBA00023002"/>
    </source>
</evidence>
<dbReference type="Pfam" id="PF03171">
    <property type="entry name" value="2OG-FeII_Oxy"/>
    <property type="match status" value="1"/>
</dbReference>
<dbReference type="AlphaFoldDB" id="A0A1U8I247"/>
<dbReference type="Pfam" id="PF14226">
    <property type="entry name" value="DIOX_N"/>
    <property type="match status" value="1"/>
</dbReference>
<dbReference type="RefSeq" id="XP_016672316.2">
    <property type="nucleotide sequence ID" value="XM_016816827.2"/>
</dbReference>
<dbReference type="SUPFAM" id="SSF51197">
    <property type="entry name" value="Clavaminate synthase-like"/>
    <property type="match status" value="1"/>
</dbReference>
<dbReference type="Gene3D" id="2.60.120.330">
    <property type="entry name" value="B-lactam Antibiotic, Isopenicillin N Synthase, Chain"/>
    <property type="match status" value="1"/>
</dbReference>
<keyword evidence="4 5" id="KW-0408">Iron</keyword>
<comment type="similarity">
    <text evidence="1 5">Belongs to the iron/ascorbate-dependent oxidoreductase family.</text>
</comment>
<reference evidence="8" key="2">
    <citation type="submission" date="2025-08" db="UniProtKB">
        <authorList>
            <consortium name="RefSeq"/>
        </authorList>
    </citation>
    <scope>IDENTIFICATION</scope>
</reference>
<gene>
    <name evidence="8" type="primary">LOC107891900</name>
</gene>
<evidence type="ECO:0000256" key="4">
    <source>
        <dbReference type="ARBA" id="ARBA00023004"/>
    </source>
</evidence>
<dbReference type="GO" id="GO:0046872">
    <property type="term" value="F:metal ion binding"/>
    <property type="evidence" value="ECO:0007669"/>
    <property type="project" value="UniProtKB-KW"/>
</dbReference>
<keyword evidence="7" id="KW-1185">Reference proteome</keyword>
<evidence type="ECO:0000313" key="8">
    <source>
        <dbReference type="RefSeq" id="XP_016672316.2"/>
    </source>
</evidence>
<name>A0A1U8I247_GOSHI</name>
<evidence type="ECO:0000313" key="7">
    <source>
        <dbReference type="Proteomes" id="UP000818029"/>
    </source>
</evidence>